<organism evidence="1 2">
    <name type="scientific">Rickettsia conorii subsp. raoultii</name>
    <dbReference type="NCBI Taxonomy" id="369822"/>
    <lineage>
        <taxon>Bacteria</taxon>
        <taxon>Pseudomonadati</taxon>
        <taxon>Pseudomonadota</taxon>
        <taxon>Alphaproteobacteria</taxon>
        <taxon>Rickettsiales</taxon>
        <taxon>Rickettsiaceae</taxon>
        <taxon>Rickettsieae</taxon>
        <taxon>Rickettsia</taxon>
        <taxon>spotted fever group</taxon>
    </lineage>
</organism>
<name>A0A9N7BEU3_RICCR</name>
<sequence length="91" mass="10933">MQYMQALQIFSEFDFSKIDEKYSNLQHLFTKLYKAQEVKSEIYHYEVEDDLHFYMVKVNGVNVTTWQNFSKKQGELINQSGEKNIAKLLWD</sequence>
<dbReference type="RefSeq" id="WP_064464538.1">
    <property type="nucleotide sequence ID" value="NZ_JBGCZH010000005.1"/>
</dbReference>
<evidence type="ECO:0000313" key="1">
    <source>
        <dbReference type="EMBL" id="AJQ52283.1"/>
    </source>
</evidence>
<protein>
    <submittedName>
        <fullName evidence="1">Uncharacterized protein</fullName>
    </submittedName>
</protein>
<accession>A0A9N7BEU3</accession>
<dbReference type="AlphaFoldDB" id="A0A9N7BEU3"/>
<evidence type="ECO:0000313" key="2">
    <source>
        <dbReference type="Proteomes" id="UP000077462"/>
    </source>
</evidence>
<dbReference type="Proteomes" id="UP000077462">
    <property type="component" value="Chromosome"/>
</dbReference>
<gene>
    <name evidence="1" type="ORF">UQ52_06970</name>
</gene>
<proteinExistence type="predicted"/>
<dbReference type="EMBL" id="CP010969">
    <property type="protein sequence ID" value="AJQ52283.1"/>
    <property type="molecule type" value="Genomic_DNA"/>
</dbReference>
<reference evidence="1 2" key="1">
    <citation type="journal article" date="2016" name="Genome Announc.">
        <title>Genome Sequence of the Tick-Borne Pathogen Rickettsia raoultii.</title>
        <authorList>
            <person name="El Karkouri K."/>
            <person name="Mediannikov O."/>
            <person name="Robert C."/>
            <person name="Raoult D."/>
            <person name="Fournier P.E."/>
        </authorList>
    </citation>
    <scope>NUCLEOTIDE SEQUENCE [LARGE SCALE GENOMIC DNA]</scope>
    <source>
        <strain evidence="1 2">Khabarovsk</strain>
    </source>
</reference>